<evidence type="ECO:0000259" key="6">
    <source>
        <dbReference type="Pfam" id="PF01258"/>
    </source>
</evidence>
<keyword evidence="3" id="KW-0862">Zinc</keyword>
<dbReference type="Gene3D" id="1.20.120.910">
    <property type="entry name" value="DksA, coiled-coil domain"/>
    <property type="match status" value="1"/>
</dbReference>
<dbReference type="PANTHER" id="PTHR33823:SF4">
    <property type="entry name" value="GENERAL STRESS PROTEIN 16O"/>
    <property type="match status" value="1"/>
</dbReference>
<dbReference type="Pfam" id="PF21173">
    <property type="entry name" value="DksA-like_N"/>
    <property type="match status" value="1"/>
</dbReference>
<feature type="domain" description="DnaK suppressor protein-like N-terminal" evidence="7">
    <location>
        <begin position="11"/>
        <end position="74"/>
    </location>
</feature>
<dbReference type="InterPro" id="IPR000962">
    <property type="entry name" value="Znf_DskA_TraR"/>
</dbReference>
<feature type="domain" description="Zinc finger DksA/TraR C4-type" evidence="6">
    <location>
        <begin position="77"/>
        <end position="112"/>
    </location>
</feature>
<evidence type="ECO:0000313" key="9">
    <source>
        <dbReference type="Proteomes" id="UP000305881"/>
    </source>
</evidence>
<dbReference type="InterPro" id="IPR020458">
    <property type="entry name" value="Znf_DskA_TraR_CS"/>
</dbReference>
<evidence type="ECO:0000256" key="5">
    <source>
        <dbReference type="SAM" id="Coils"/>
    </source>
</evidence>
<dbReference type="GO" id="GO:0008270">
    <property type="term" value="F:zinc ion binding"/>
    <property type="evidence" value="ECO:0007669"/>
    <property type="project" value="UniProtKB-KW"/>
</dbReference>
<feature type="coiled-coil region" evidence="5">
    <location>
        <begin position="1"/>
        <end position="28"/>
    </location>
</feature>
<proteinExistence type="predicted"/>
<dbReference type="Pfam" id="PF01258">
    <property type="entry name" value="zf-dskA_traR"/>
    <property type="match status" value="1"/>
</dbReference>
<evidence type="ECO:0000256" key="4">
    <source>
        <dbReference type="PROSITE-ProRule" id="PRU00510"/>
    </source>
</evidence>
<gene>
    <name evidence="8" type="ORF">EQU24_02195</name>
</gene>
<dbReference type="InterPro" id="IPR037187">
    <property type="entry name" value="DnaK_N"/>
</dbReference>
<evidence type="ECO:0000256" key="2">
    <source>
        <dbReference type="ARBA" id="ARBA00022771"/>
    </source>
</evidence>
<feature type="zinc finger region" description="dksA C4-type" evidence="4">
    <location>
        <begin position="82"/>
        <end position="106"/>
    </location>
</feature>
<evidence type="ECO:0000256" key="3">
    <source>
        <dbReference type="ARBA" id="ARBA00022833"/>
    </source>
</evidence>
<keyword evidence="1" id="KW-0479">Metal-binding</keyword>
<evidence type="ECO:0000256" key="1">
    <source>
        <dbReference type="ARBA" id="ARBA00022723"/>
    </source>
</evidence>
<sequence>MSEYEEVRENLIEMLEELDERLSKITEDVKHTDEPLSQDFGEQAVQTENDEVLDYLGNTTRAEMFKVRHAIDRIDDGEYGSCENCGVKINKERLKVLPFANLCIQCAEKAEKR</sequence>
<dbReference type="PANTHER" id="PTHR33823">
    <property type="entry name" value="RNA POLYMERASE-BINDING TRANSCRIPTION FACTOR DKSA-RELATED"/>
    <property type="match status" value="1"/>
</dbReference>
<dbReference type="PROSITE" id="PS01102">
    <property type="entry name" value="ZF_DKSA_1"/>
    <property type="match status" value="1"/>
</dbReference>
<evidence type="ECO:0000313" key="8">
    <source>
        <dbReference type="EMBL" id="QCW81193.1"/>
    </source>
</evidence>
<dbReference type="STRING" id="675511.GCA_000341735_02563"/>
<dbReference type="AlphaFoldDB" id="A0A4P9ULF4"/>
<dbReference type="PROSITE" id="PS51128">
    <property type="entry name" value="ZF_DKSA_2"/>
    <property type="match status" value="1"/>
</dbReference>
<reference evidence="9" key="1">
    <citation type="journal article" date="2019" name="J. Bacteriol.">
        <title>A Mutagenic Screen Identifies a TonB-Dependent Receptor Required for the Lanthanide Metal Switch in the Type I Methanotroph 'Methylotuvimicrobium buryatense' 5GB1C.</title>
        <authorList>
            <person name="Groom J.D."/>
            <person name="Ford S.M."/>
            <person name="Pesesky M.W."/>
            <person name="Lidstrom M.E."/>
        </authorList>
    </citation>
    <scope>NUCLEOTIDE SEQUENCE [LARGE SCALE GENOMIC DNA]</scope>
    <source>
        <strain evidence="9">5GB1C</strain>
    </source>
</reference>
<evidence type="ECO:0000259" key="7">
    <source>
        <dbReference type="Pfam" id="PF21173"/>
    </source>
</evidence>
<dbReference type="SUPFAM" id="SSF109635">
    <property type="entry name" value="DnaK suppressor protein DksA, alpha-hairpin domain"/>
    <property type="match status" value="1"/>
</dbReference>
<dbReference type="Proteomes" id="UP000305881">
    <property type="component" value="Chromosome"/>
</dbReference>
<name>A0A4P9ULF4_METBY</name>
<dbReference type="KEGG" id="mbur:EQU24_02195"/>
<dbReference type="EMBL" id="CP035467">
    <property type="protein sequence ID" value="QCW81193.1"/>
    <property type="molecule type" value="Genomic_DNA"/>
</dbReference>
<organism evidence="8 9">
    <name type="scientific">Methylotuvimicrobium buryatense</name>
    <name type="common">Methylomicrobium buryatense</name>
    <dbReference type="NCBI Taxonomy" id="95641"/>
    <lineage>
        <taxon>Bacteria</taxon>
        <taxon>Pseudomonadati</taxon>
        <taxon>Pseudomonadota</taxon>
        <taxon>Gammaproteobacteria</taxon>
        <taxon>Methylococcales</taxon>
        <taxon>Methylococcaceae</taxon>
        <taxon>Methylotuvimicrobium</taxon>
    </lineage>
</organism>
<dbReference type="RefSeq" id="WP_017841067.1">
    <property type="nucleotide sequence ID" value="NZ_CP035467.1"/>
</dbReference>
<keyword evidence="9" id="KW-1185">Reference proteome</keyword>
<dbReference type="SUPFAM" id="SSF57716">
    <property type="entry name" value="Glucocorticoid receptor-like (DNA-binding domain)"/>
    <property type="match status" value="1"/>
</dbReference>
<accession>A0A4P9ULF4</accession>
<dbReference type="OrthoDB" id="6064855at2"/>
<protein>
    <submittedName>
        <fullName evidence="8">TraR/DksA family transcriptional regulator</fullName>
    </submittedName>
</protein>
<dbReference type="InterPro" id="IPR048487">
    <property type="entry name" value="DksA-like_N"/>
</dbReference>
<keyword evidence="2" id="KW-0863">Zinc-finger</keyword>
<keyword evidence="5" id="KW-0175">Coiled coil</keyword>